<dbReference type="Pfam" id="PF14287">
    <property type="entry name" value="DUF4368"/>
    <property type="match status" value="1"/>
</dbReference>
<dbReference type="GeneID" id="301127614"/>
<feature type="domain" description="DUF4368" evidence="1">
    <location>
        <begin position="26"/>
        <end position="64"/>
    </location>
</feature>
<gene>
    <name evidence="2" type="ORF">RI196_16590</name>
</gene>
<proteinExistence type="predicted"/>
<keyword evidence="3" id="KW-1185">Reference proteome</keyword>
<dbReference type="EMBL" id="CP134501">
    <property type="protein sequence ID" value="WNF32824.1"/>
    <property type="molecule type" value="Genomic_DNA"/>
</dbReference>
<reference evidence="2 3" key="1">
    <citation type="submission" date="2023-09" db="EMBL/GenBank/DDBJ databases">
        <title>Different Types of Thermotolerant Ring-Cleaving Dioxygenases derived from Aeribacillus composti HB-1 applied for multiple aromatic hydrocarbons removal.</title>
        <authorList>
            <person name="Cao L."/>
            <person name="Li M."/>
            <person name="Ma T."/>
        </authorList>
    </citation>
    <scope>NUCLEOTIDE SEQUENCE [LARGE SCALE GENOMIC DNA]</scope>
    <source>
        <strain evidence="2 3">HB-1</strain>
    </source>
</reference>
<evidence type="ECO:0000259" key="1">
    <source>
        <dbReference type="Pfam" id="PF14287"/>
    </source>
</evidence>
<evidence type="ECO:0000313" key="2">
    <source>
        <dbReference type="EMBL" id="WNF32824.1"/>
    </source>
</evidence>
<dbReference type="InterPro" id="IPR025378">
    <property type="entry name" value="DUF4368"/>
</dbReference>
<protein>
    <submittedName>
        <fullName evidence="2">DUF4368 domain-containing protein</fullName>
    </submittedName>
</protein>
<name>A0ABY9W9K5_9BACI</name>
<sequence>MIEANSKEINELVISKKELESLLSSHKVVENIQKLKQELVQFLNFDELTPEILHCLIDRIEIKANRTPKIFYRFSAPKIE</sequence>
<evidence type="ECO:0000313" key="3">
    <source>
        <dbReference type="Proteomes" id="UP001303701"/>
    </source>
</evidence>
<accession>A0ABY9W9K5</accession>
<dbReference type="RefSeq" id="WP_311066572.1">
    <property type="nucleotide sequence ID" value="NZ_CP134501.1"/>
</dbReference>
<organism evidence="2 3">
    <name type="scientific">Aeribacillus composti</name>
    <dbReference type="NCBI Taxonomy" id="1868734"/>
    <lineage>
        <taxon>Bacteria</taxon>
        <taxon>Bacillati</taxon>
        <taxon>Bacillota</taxon>
        <taxon>Bacilli</taxon>
        <taxon>Bacillales</taxon>
        <taxon>Bacillaceae</taxon>
        <taxon>Aeribacillus</taxon>
    </lineage>
</organism>
<dbReference type="Proteomes" id="UP001303701">
    <property type="component" value="Chromosome"/>
</dbReference>